<evidence type="ECO:0000256" key="3">
    <source>
        <dbReference type="ARBA" id="ARBA00022617"/>
    </source>
</evidence>
<name>A0ABQ8JRZ4_DERPT</name>
<dbReference type="InterPro" id="IPR001128">
    <property type="entry name" value="Cyt_P450"/>
</dbReference>
<evidence type="ECO:0000256" key="1">
    <source>
        <dbReference type="ARBA" id="ARBA00001971"/>
    </source>
</evidence>
<dbReference type="PRINTS" id="PR00385">
    <property type="entry name" value="P450"/>
</dbReference>
<evidence type="ECO:0008006" key="11">
    <source>
        <dbReference type="Google" id="ProtNLM"/>
    </source>
</evidence>
<evidence type="ECO:0000256" key="7">
    <source>
        <dbReference type="ARBA" id="ARBA00023033"/>
    </source>
</evidence>
<dbReference type="InterPro" id="IPR002401">
    <property type="entry name" value="Cyt_P450_E_grp-I"/>
</dbReference>
<evidence type="ECO:0000256" key="2">
    <source>
        <dbReference type="ARBA" id="ARBA00010617"/>
    </source>
</evidence>
<comment type="similarity">
    <text evidence="2 8">Belongs to the cytochrome P450 family.</text>
</comment>
<keyword evidence="7 8" id="KW-0503">Monooxygenase</keyword>
<keyword evidence="5 8" id="KW-0560">Oxidoreductase</keyword>
<dbReference type="Gene3D" id="1.10.630.10">
    <property type="entry name" value="Cytochrome P450"/>
    <property type="match status" value="1"/>
</dbReference>
<keyword evidence="4 8" id="KW-0479">Metal-binding</keyword>
<dbReference type="SUPFAM" id="SSF48264">
    <property type="entry name" value="Cytochrome P450"/>
    <property type="match status" value="1"/>
</dbReference>
<dbReference type="PANTHER" id="PTHR24279">
    <property type="entry name" value="CYTOCHROME P450"/>
    <property type="match status" value="1"/>
</dbReference>
<sequence length="510" mass="60380">MKTLKNFQKYRRFSSSSSSPSFTENVLETVKSFKEIPGPKPLPIIGNLWRYLPIIGEYSLERMYENGCYNLKHYGHIVREEISEKHKILHLFDPDHMESMFQQQQQYPYRRSHRALIKYRHDRPDKYQSGGIFPENGDEWKRLRDLFKHYFLRPNFIQVYDQQLNEIVNDLIKMIRYERQKSNNYLNDDFQQFLYRWSLESICSIMLDARVGCLDRNNIDGAKMIEGGHKTLYAVMRTELYDGWERKPTKDYECLVEGQDLMASVVEKYLNQRFNDVESSSSFNDENDKYEQTILEQLIRDPKITRKDLFGIVMDFIFAGIDTTSITAGFTLYFLAKNPNIQQRLAEELKQVVGDDGLFRAEHFNHTPLLKACVKETLRLRPISIGVGRLATNDMIIDGYHIPKNTMIITQNQVACQLPEYYCQPNEYQPDRWLGSNRNRQHRRYLYIPFGHGTRMCLGRRIAELELNILLANIIYQFRIECSPKLNIGQRTKLINLPDRPIKLQFIDRK</sequence>
<dbReference type="InterPro" id="IPR017972">
    <property type="entry name" value="Cyt_P450_CS"/>
</dbReference>
<reference evidence="9 10" key="2">
    <citation type="journal article" date="2022" name="Mol. Biol. Evol.">
        <title>Comparative Genomics Reveals Insights into the Divergent Evolution of Astigmatic Mites and Household Pest Adaptations.</title>
        <authorList>
            <person name="Xiong Q."/>
            <person name="Wan A.T."/>
            <person name="Liu X."/>
            <person name="Fung C.S."/>
            <person name="Xiao X."/>
            <person name="Malainual N."/>
            <person name="Hou J."/>
            <person name="Wang L."/>
            <person name="Wang M."/>
            <person name="Yang K.Y."/>
            <person name="Cui Y."/>
            <person name="Leung E.L."/>
            <person name="Nong W."/>
            <person name="Shin S.K."/>
            <person name="Au S.W."/>
            <person name="Jeong K.Y."/>
            <person name="Chew F.T."/>
            <person name="Hui J.H."/>
            <person name="Leung T.F."/>
            <person name="Tungtrongchitr A."/>
            <person name="Zhong N."/>
            <person name="Liu Z."/>
            <person name="Tsui S.K."/>
        </authorList>
    </citation>
    <scope>NUCLEOTIDE SEQUENCE [LARGE SCALE GENOMIC DNA]</scope>
    <source>
        <strain evidence="9">Derp</strain>
    </source>
</reference>
<dbReference type="PANTHER" id="PTHR24279:SF120">
    <property type="entry name" value="CYTOCHROME P450"/>
    <property type="match status" value="1"/>
</dbReference>
<dbReference type="Proteomes" id="UP000887458">
    <property type="component" value="Unassembled WGS sequence"/>
</dbReference>
<evidence type="ECO:0000256" key="6">
    <source>
        <dbReference type="ARBA" id="ARBA00023004"/>
    </source>
</evidence>
<evidence type="ECO:0000256" key="5">
    <source>
        <dbReference type="ARBA" id="ARBA00023002"/>
    </source>
</evidence>
<dbReference type="Pfam" id="PF00067">
    <property type="entry name" value="p450"/>
    <property type="match status" value="1"/>
</dbReference>
<gene>
    <name evidence="9" type="ORF">DERP_005977</name>
</gene>
<evidence type="ECO:0000256" key="8">
    <source>
        <dbReference type="RuleBase" id="RU000461"/>
    </source>
</evidence>
<keyword evidence="10" id="KW-1185">Reference proteome</keyword>
<dbReference type="InterPro" id="IPR036396">
    <property type="entry name" value="Cyt_P450_sf"/>
</dbReference>
<dbReference type="InterPro" id="IPR050479">
    <property type="entry name" value="CYP11_CYP27_families"/>
</dbReference>
<evidence type="ECO:0000313" key="9">
    <source>
        <dbReference type="EMBL" id="KAH9425371.1"/>
    </source>
</evidence>
<proteinExistence type="inferred from homology"/>
<reference evidence="9 10" key="1">
    <citation type="journal article" date="2018" name="J. Allergy Clin. Immunol.">
        <title>High-quality assembly of Dermatophagoides pteronyssinus genome and transcriptome reveals a wide range of novel allergens.</title>
        <authorList>
            <person name="Liu X.Y."/>
            <person name="Yang K.Y."/>
            <person name="Wang M.Q."/>
            <person name="Kwok J.S."/>
            <person name="Zeng X."/>
            <person name="Yang Z."/>
            <person name="Xiao X.J."/>
            <person name="Lau C.P."/>
            <person name="Li Y."/>
            <person name="Huang Z.M."/>
            <person name="Ba J.G."/>
            <person name="Yim A.K."/>
            <person name="Ouyang C.Y."/>
            <person name="Ngai S.M."/>
            <person name="Chan T.F."/>
            <person name="Leung E.L."/>
            <person name="Liu L."/>
            <person name="Liu Z.G."/>
            <person name="Tsui S.K."/>
        </authorList>
    </citation>
    <scope>NUCLEOTIDE SEQUENCE [LARGE SCALE GENOMIC DNA]</scope>
    <source>
        <strain evidence="9">Derp</strain>
    </source>
</reference>
<dbReference type="PROSITE" id="PS00086">
    <property type="entry name" value="CYTOCHROME_P450"/>
    <property type="match status" value="1"/>
</dbReference>
<keyword evidence="3 8" id="KW-0349">Heme</keyword>
<accession>A0ABQ8JRZ4</accession>
<dbReference type="PRINTS" id="PR00463">
    <property type="entry name" value="EP450I"/>
</dbReference>
<keyword evidence="6 8" id="KW-0408">Iron</keyword>
<dbReference type="EMBL" id="NJHN03000018">
    <property type="protein sequence ID" value="KAH9425371.1"/>
    <property type="molecule type" value="Genomic_DNA"/>
</dbReference>
<comment type="cofactor">
    <cofactor evidence="1">
        <name>heme</name>
        <dbReference type="ChEBI" id="CHEBI:30413"/>
    </cofactor>
</comment>
<evidence type="ECO:0000313" key="10">
    <source>
        <dbReference type="Proteomes" id="UP000887458"/>
    </source>
</evidence>
<comment type="caution">
    <text evidence="9">The sequence shown here is derived from an EMBL/GenBank/DDBJ whole genome shotgun (WGS) entry which is preliminary data.</text>
</comment>
<organism evidence="9 10">
    <name type="scientific">Dermatophagoides pteronyssinus</name>
    <name type="common">European house dust mite</name>
    <dbReference type="NCBI Taxonomy" id="6956"/>
    <lineage>
        <taxon>Eukaryota</taxon>
        <taxon>Metazoa</taxon>
        <taxon>Ecdysozoa</taxon>
        <taxon>Arthropoda</taxon>
        <taxon>Chelicerata</taxon>
        <taxon>Arachnida</taxon>
        <taxon>Acari</taxon>
        <taxon>Acariformes</taxon>
        <taxon>Sarcoptiformes</taxon>
        <taxon>Astigmata</taxon>
        <taxon>Psoroptidia</taxon>
        <taxon>Analgoidea</taxon>
        <taxon>Pyroglyphidae</taxon>
        <taxon>Dermatophagoidinae</taxon>
        <taxon>Dermatophagoides</taxon>
    </lineage>
</organism>
<protein>
    <recommendedName>
        <fullName evidence="11">Cytochrome P450 302a1, mitochondrial-like</fullName>
    </recommendedName>
</protein>
<dbReference type="CDD" id="cd11054">
    <property type="entry name" value="CYP24A1-like"/>
    <property type="match status" value="1"/>
</dbReference>
<evidence type="ECO:0000256" key="4">
    <source>
        <dbReference type="ARBA" id="ARBA00022723"/>
    </source>
</evidence>